<dbReference type="AlphaFoldDB" id="A0AA37NXT5"/>
<feature type="region of interest" description="Disordered" evidence="1">
    <location>
        <begin position="114"/>
        <end position="135"/>
    </location>
</feature>
<keyword evidence="3" id="KW-1185">Reference proteome</keyword>
<accession>A0AA37NXT5</accession>
<comment type="caution">
    <text evidence="2">The sequence shown here is derived from an EMBL/GenBank/DDBJ whole genome shotgun (WGS) entry which is preliminary data.</text>
</comment>
<organism evidence="2 3">
    <name type="scientific">Colletotrichum spaethianum</name>
    <dbReference type="NCBI Taxonomy" id="700344"/>
    <lineage>
        <taxon>Eukaryota</taxon>
        <taxon>Fungi</taxon>
        <taxon>Dikarya</taxon>
        <taxon>Ascomycota</taxon>
        <taxon>Pezizomycotina</taxon>
        <taxon>Sordariomycetes</taxon>
        <taxon>Hypocreomycetidae</taxon>
        <taxon>Glomerellales</taxon>
        <taxon>Glomerellaceae</taxon>
        <taxon>Colletotrichum</taxon>
        <taxon>Colletotrichum spaethianum species complex</taxon>
    </lineage>
</organism>
<feature type="region of interest" description="Disordered" evidence="1">
    <location>
        <begin position="39"/>
        <end position="75"/>
    </location>
</feature>
<feature type="compositionally biased region" description="Basic and acidic residues" evidence="1">
    <location>
        <begin position="114"/>
        <end position="125"/>
    </location>
</feature>
<evidence type="ECO:0000256" key="1">
    <source>
        <dbReference type="SAM" id="MobiDB-lite"/>
    </source>
</evidence>
<dbReference type="RefSeq" id="XP_049122753.1">
    <property type="nucleotide sequence ID" value="XM_049266796.1"/>
</dbReference>
<dbReference type="EMBL" id="BQXU01000001">
    <property type="protein sequence ID" value="GKT40403.1"/>
    <property type="molecule type" value="Genomic_DNA"/>
</dbReference>
<dbReference type="GeneID" id="73321386"/>
<gene>
    <name evidence="2" type="ORF">ColSpa_00584</name>
</gene>
<protein>
    <submittedName>
        <fullName evidence="2">Uncharacterized protein</fullName>
    </submittedName>
</protein>
<evidence type="ECO:0000313" key="3">
    <source>
        <dbReference type="Proteomes" id="UP001055115"/>
    </source>
</evidence>
<evidence type="ECO:0000313" key="2">
    <source>
        <dbReference type="EMBL" id="GKT40403.1"/>
    </source>
</evidence>
<sequence length="152" mass="16972">MTLTCYEAQFRRDVPHLEKEDSVGSKKAPEEGMTLRYDATSGSTKRKLQIMQSSKPAVTTLKSRRATRRHSQVDHAQPCRIAKPPVAHPAVDAHIAAAPRRNLGYAQGSVGELRTSELYDREKTSPRRNSTSPATAFRSEISIILPIDFWQA</sequence>
<proteinExistence type="predicted"/>
<dbReference type="Proteomes" id="UP001055115">
    <property type="component" value="Unassembled WGS sequence"/>
</dbReference>
<reference evidence="2 3" key="1">
    <citation type="submission" date="2022-03" db="EMBL/GenBank/DDBJ databases">
        <title>Genome data of Colletotrichum spp.</title>
        <authorList>
            <person name="Utami Y.D."/>
            <person name="Hiruma K."/>
        </authorList>
    </citation>
    <scope>NUCLEOTIDE SEQUENCE [LARGE SCALE GENOMIC DNA]</scope>
    <source>
        <strain evidence="2 3">MAFF 239500</strain>
    </source>
</reference>
<feature type="compositionally biased region" description="Polar residues" evidence="1">
    <location>
        <begin position="50"/>
        <end position="61"/>
    </location>
</feature>
<name>A0AA37NXT5_9PEZI</name>